<name>A0AAW0S1S4_9HYPO</name>
<dbReference type="Pfam" id="PF01565">
    <property type="entry name" value="FAD_binding_4"/>
    <property type="match status" value="1"/>
</dbReference>
<dbReference type="InterPro" id="IPR016166">
    <property type="entry name" value="FAD-bd_PCMH"/>
</dbReference>
<dbReference type="AlphaFoldDB" id="A0AAW0S1S4"/>
<comment type="similarity">
    <text evidence="1">Belongs to the oxygen-dependent FAD-linked oxidoreductase family.</text>
</comment>
<dbReference type="GO" id="GO:0071949">
    <property type="term" value="F:FAD binding"/>
    <property type="evidence" value="ECO:0007669"/>
    <property type="project" value="InterPro"/>
</dbReference>
<comment type="caution">
    <text evidence="7">The sequence shown here is derived from an EMBL/GenBank/DDBJ whole genome shotgun (WGS) entry which is preliminary data.</text>
</comment>
<protein>
    <recommendedName>
        <fullName evidence="6">FAD-binding PCMH-type domain-containing protein</fullName>
    </recommendedName>
</protein>
<organism evidence="7 8">
    <name type="scientific">Beauveria asiatica</name>
    <dbReference type="NCBI Taxonomy" id="1069075"/>
    <lineage>
        <taxon>Eukaryota</taxon>
        <taxon>Fungi</taxon>
        <taxon>Dikarya</taxon>
        <taxon>Ascomycota</taxon>
        <taxon>Pezizomycotina</taxon>
        <taxon>Sordariomycetes</taxon>
        <taxon>Hypocreomycetidae</taxon>
        <taxon>Hypocreales</taxon>
        <taxon>Cordycipitaceae</taxon>
        <taxon>Beauveria</taxon>
    </lineage>
</organism>
<keyword evidence="2" id="KW-0285">Flavoprotein</keyword>
<evidence type="ECO:0000313" key="7">
    <source>
        <dbReference type="EMBL" id="KAK8148084.1"/>
    </source>
</evidence>
<dbReference type="EMBL" id="JAAHCF010000108">
    <property type="protein sequence ID" value="KAK8148084.1"/>
    <property type="molecule type" value="Genomic_DNA"/>
</dbReference>
<keyword evidence="4" id="KW-0560">Oxidoreductase</keyword>
<dbReference type="PANTHER" id="PTHR42973:SF54">
    <property type="entry name" value="FAD-BINDING PCMH-TYPE DOMAIN-CONTAINING PROTEIN"/>
    <property type="match status" value="1"/>
</dbReference>
<dbReference type="InterPro" id="IPR016169">
    <property type="entry name" value="FAD-bd_PCMH_sub2"/>
</dbReference>
<dbReference type="InterPro" id="IPR006094">
    <property type="entry name" value="Oxid_FAD_bind_N"/>
</dbReference>
<keyword evidence="3" id="KW-0274">FAD</keyword>
<dbReference type="PROSITE" id="PS51387">
    <property type="entry name" value="FAD_PCMH"/>
    <property type="match status" value="1"/>
</dbReference>
<feature type="domain" description="FAD-binding PCMH-type" evidence="6">
    <location>
        <begin position="58"/>
        <end position="241"/>
    </location>
</feature>
<dbReference type="Gene3D" id="3.30.465.10">
    <property type="match status" value="1"/>
</dbReference>
<feature type="chain" id="PRO_5043665195" description="FAD-binding PCMH-type domain-containing protein" evidence="5">
    <location>
        <begin position="21"/>
        <end position="524"/>
    </location>
</feature>
<dbReference type="InterPro" id="IPR036318">
    <property type="entry name" value="FAD-bd_PCMH-like_sf"/>
</dbReference>
<gene>
    <name evidence="7" type="ORF">G3M48_000426</name>
</gene>
<keyword evidence="5" id="KW-0732">Signal</keyword>
<evidence type="ECO:0000256" key="2">
    <source>
        <dbReference type="ARBA" id="ARBA00022630"/>
    </source>
</evidence>
<feature type="signal peptide" evidence="5">
    <location>
        <begin position="1"/>
        <end position="20"/>
    </location>
</feature>
<sequence>MRLPPRLGLISVLLSAGVFADNILNACSALSDSLGDRVAYPNSTTYTTCMSYWSARQSTQRPACLVTPATADEVALVLTTLIRASAPFTVRAGGHTAHANGSNTDDGVTVDLALLRTLRLNDDDDDDDDDNDNDETIVSVGAGLRWGDVSAALDPRGLAVLGGRDADVGVAGLLLGGGFSYFSGRHGWACDNVRGMEVVLASGEIVHASAEQHQDLFKALKGGGGSSFGVVTRFDLATIRQGDLWTRTVVFAGQAKEAIAEAATALITQGIEDDPDAHAYFVRTHQPSYGGFINLASFFHATPPPPPSSSALNASTYATPPAFQPFDAIPGTLSNTSMVANLTAVSRSISTPYGQRQAWSNIAFAAGSPAVITALLALWEDAVLQIVPQAAARGAAYSPFAIYQAISSSHLRASHRRGGGGGNSMGLSPDDGPMVMMHFLTACDDEALDEAVLQSTRELVRAAEEETRRRGASRRFVYMNYGGEWQHVLQRYGPKNYLELLQTSLRYDPHRDLQRLWRGYFKLY</sequence>
<evidence type="ECO:0000256" key="1">
    <source>
        <dbReference type="ARBA" id="ARBA00005466"/>
    </source>
</evidence>
<dbReference type="InterPro" id="IPR050416">
    <property type="entry name" value="FAD-linked_Oxidoreductase"/>
</dbReference>
<evidence type="ECO:0000313" key="8">
    <source>
        <dbReference type="Proteomes" id="UP001397290"/>
    </source>
</evidence>
<evidence type="ECO:0000256" key="5">
    <source>
        <dbReference type="SAM" id="SignalP"/>
    </source>
</evidence>
<keyword evidence="8" id="KW-1185">Reference proteome</keyword>
<dbReference type="SUPFAM" id="SSF56176">
    <property type="entry name" value="FAD-binding/transporter-associated domain-like"/>
    <property type="match status" value="1"/>
</dbReference>
<reference evidence="7 8" key="1">
    <citation type="submission" date="2020-02" db="EMBL/GenBank/DDBJ databases">
        <title>Comparative genomics of the hypocrealean fungal genus Beauvera.</title>
        <authorList>
            <person name="Showalter D.N."/>
            <person name="Bushley K.E."/>
            <person name="Rehner S.A."/>
        </authorList>
    </citation>
    <scope>NUCLEOTIDE SEQUENCE [LARGE SCALE GENOMIC DNA]</scope>
    <source>
        <strain evidence="7 8">ARSEF4384</strain>
    </source>
</reference>
<accession>A0AAW0S1S4</accession>
<evidence type="ECO:0000256" key="3">
    <source>
        <dbReference type="ARBA" id="ARBA00022827"/>
    </source>
</evidence>
<proteinExistence type="inferred from homology"/>
<evidence type="ECO:0000259" key="6">
    <source>
        <dbReference type="PROSITE" id="PS51387"/>
    </source>
</evidence>
<dbReference type="GO" id="GO:0016491">
    <property type="term" value="F:oxidoreductase activity"/>
    <property type="evidence" value="ECO:0007669"/>
    <property type="project" value="UniProtKB-KW"/>
</dbReference>
<evidence type="ECO:0000256" key="4">
    <source>
        <dbReference type="ARBA" id="ARBA00023002"/>
    </source>
</evidence>
<dbReference type="PANTHER" id="PTHR42973">
    <property type="entry name" value="BINDING OXIDOREDUCTASE, PUTATIVE (AFU_ORTHOLOGUE AFUA_1G17690)-RELATED"/>
    <property type="match status" value="1"/>
</dbReference>
<dbReference type="Proteomes" id="UP001397290">
    <property type="component" value="Unassembled WGS sequence"/>
</dbReference>